<dbReference type="EMBL" id="CP060696">
    <property type="protein sequence ID" value="QNO18760.1"/>
    <property type="molecule type" value="Genomic_DNA"/>
</dbReference>
<keyword evidence="1" id="KW-1133">Transmembrane helix</keyword>
<organism evidence="2 3">
    <name type="scientific">Caproicibacterium amylolyticum</name>
    <dbReference type="NCBI Taxonomy" id="2766537"/>
    <lineage>
        <taxon>Bacteria</taxon>
        <taxon>Bacillati</taxon>
        <taxon>Bacillota</taxon>
        <taxon>Clostridia</taxon>
        <taxon>Eubacteriales</taxon>
        <taxon>Oscillospiraceae</taxon>
        <taxon>Caproicibacterium</taxon>
    </lineage>
</organism>
<reference evidence="2 3" key="1">
    <citation type="submission" date="2020-08" db="EMBL/GenBank/DDBJ databases">
        <authorList>
            <person name="Ren C."/>
            <person name="Gu Y."/>
            <person name="Xu Y."/>
        </authorList>
    </citation>
    <scope>NUCLEOTIDE SEQUENCE [LARGE SCALE GENOMIC DNA]</scope>
    <source>
        <strain evidence="2 3">LBM18003</strain>
    </source>
</reference>
<accession>A0A7G9WJ98</accession>
<dbReference type="Proteomes" id="UP000516046">
    <property type="component" value="Chromosome"/>
</dbReference>
<dbReference type="AlphaFoldDB" id="A0A7G9WJ98"/>
<sequence length="385" mass="42955">MNLEQYRSLYRKIEVPQQLSKRVLQSAEQSIPAPKTALVRWKKTALRASAICCALALVAGGIAVTGSRHAVVSPTGSSTLNGAAAAKPQNSFDLAVYVAEKGSSQSKTVLLNMSMDWGLTIGGTSCATGADGVMVQSQRVEQLTYHPDIRCTGTNLKSVQYSWDTSKLSKWELVKFNKEFFIEGIVDENGKPVKKNPDDYGKYSHYYSMDNTTLTSSFTVDYTKKDIKSQIAPYYIRIETPMTNTEAKEYDKAVDKAVKIRGNEISANPTDIAWRLKNAKTLEKARLVVKATFTDGTIQQKRYCISPIEEKAYNESWTGLYKLFAKVCQLQKKIYDSAEVTTDANGKKVLKDPEKVKKQITEEVMQPVYDYQGAHPLFTLTQVDN</sequence>
<protein>
    <submittedName>
        <fullName evidence="2">Uncharacterized protein</fullName>
    </submittedName>
</protein>
<dbReference type="KEGG" id="caml:H6X83_03765"/>
<keyword evidence="3" id="KW-1185">Reference proteome</keyword>
<keyword evidence="1" id="KW-0472">Membrane</keyword>
<feature type="transmembrane region" description="Helical" evidence="1">
    <location>
        <begin position="45"/>
        <end position="64"/>
    </location>
</feature>
<keyword evidence="1" id="KW-0812">Transmembrane</keyword>
<dbReference type="RefSeq" id="WP_212507828.1">
    <property type="nucleotide sequence ID" value="NZ_CP060696.1"/>
</dbReference>
<name>A0A7G9WJ98_9FIRM</name>
<evidence type="ECO:0000313" key="2">
    <source>
        <dbReference type="EMBL" id="QNO18760.1"/>
    </source>
</evidence>
<evidence type="ECO:0000256" key="1">
    <source>
        <dbReference type="SAM" id="Phobius"/>
    </source>
</evidence>
<evidence type="ECO:0000313" key="3">
    <source>
        <dbReference type="Proteomes" id="UP000516046"/>
    </source>
</evidence>
<gene>
    <name evidence="2" type="ORF">H6X83_03765</name>
</gene>
<proteinExistence type="predicted"/>